<dbReference type="Proteomes" id="UP000264141">
    <property type="component" value="Unassembled WGS sequence"/>
</dbReference>
<dbReference type="Pfam" id="PF07849">
    <property type="entry name" value="DUF1641"/>
    <property type="match status" value="1"/>
</dbReference>
<accession>A0A3D1JK49</accession>
<evidence type="ECO:0000313" key="2">
    <source>
        <dbReference type="EMBL" id="HCE18627.1"/>
    </source>
</evidence>
<gene>
    <name evidence="2" type="ORF">DEQ80_12290</name>
</gene>
<evidence type="ECO:0000256" key="1">
    <source>
        <dbReference type="SAM" id="Coils"/>
    </source>
</evidence>
<organism evidence="2 3">
    <name type="scientific">Anaerolinea thermolimosa</name>
    <dbReference type="NCBI Taxonomy" id="229919"/>
    <lineage>
        <taxon>Bacteria</taxon>
        <taxon>Bacillati</taxon>
        <taxon>Chloroflexota</taxon>
        <taxon>Anaerolineae</taxon>
        <taxon>Anaerolineales</taxon>
        <taxon>Anaerolineaceae</taxon>
        <taxon>Anaerolinea</taxon>
    </lineage>
</organism>
<dbReference type="InterPro" id="IPR012440">
    <property type="entry name" value="DUF1641"/>
</dbReference>
<evidence type="ECO:0000313" key="3">
    <source>
        <dbReference type="Proteomes" id="UP000264141"/>
    </source>
</evidence>
<comment type="caution">
    <text evidence="2">The sequence shown here is derived from an EMBL/GenBank/DDBJ whole genome shotgun (WGS) entry which is preliminary data.</text>
</comment>
<proteinExistence type="predicted"/>
<sequence>MDQALVELNQKLDALSAQVAYLAEQAQQAERAREARDELLQDAMPIARRVMERVSDEMVEVQEHLEVEDLVRLLKKLVRHTPQIEMLLDQLDSLTDLLEVMGPITREGMDTLTGVLSDFERKGYFRLLQEGAQLADRVVVSLAREDAKPPLETSLFGLLRQMQDPAVRRGLALTLYLLKVVGEQTAVEGETQKAK</sequence>
<reference evidence="2 3" key="1">
    <citation type="journal article" date="2018" name="Nat. Biotechnol.">
        <title>A standardized bacterial taxonomy based on genome phylogeny substantially revises the tree of life.</title>
        <authorList>
            <person name="Parks D.H."/>
            <person name="Chuvochina M."/>
            <person name="Waite D.W."/>
            <person name="Rinke C."/>
            <person name="Skarshewski A."/>
            <person name="Chaumeil P.A."/>
            <person name="Hugenholtz P."/>
        </authorList>
    </citation>
    <scope>NUCLEOTIDE SEQUENCE [LARGE SCALE GENOMIC DNA]</scope>
    <source>
        <strain evidence="2">UBA8781</strain>
    </source>
</reference>
<feature type="coiled-coil region" evidence="1">
    <location>
        <begin position="5"/>
        <end position="42"/>
    </location>
</feature>
<dbReference type="RefSeq" id="WP_062193666.1">
    <property type="nucleotide sequence ID" value="NZ_DF967965.1"/>
</dbReference>
<dbReference type="OrthoDB" id="163749at2"/>
<dbReference type="STRING" id="229919.GCA_001050195_02236"/>
<keyword evidence="1" id="KW-0175">Coiled coil</keyword>
<dbReference type="EMBL" id="DPBP01000048">
    <property type="protein sequence ID" value="HCE18627.1"/>
    <property type="molecule type" value="Genomic_DNA"/>
</dbReference>
<name>A0A3D1JK49_9CHLR</name>
<protein>
    <submittedName>
        <fullName evidence="2">DUF1641 domain-containing protein</fullName>
    </submittedName>
</protein>
<dbReference type="AlphaFoldDB" id="A0A3D1JK49"/>